<dbReference type="GO" id="GO:0031011">
    <property type="term" value="C:Ino80 complex"/>
    <property type="evidence" value="ECO:0007669"/>
    <property type="project" value="UniProtKB-ARBA"/>
</dbReference>
<reference evidence="6 7" key="1">
    <citation type="submission" date="2019-06" db="EMBL/GenBank/DDBJ databases">
        <title>Wine fermentation using esterase from Monascus purpureus.</title>
        <authorList>
            <person name="Geng C."/>
            <person name="Zhang Y."/>
        </authorList>
    </citation>
    <scope>NUCLEOTIDE SEQUENCE [LARGE SCALE GENOMIC DNA]</scope>
    <source>
        <strain evidence="6">HQ1</strain>
    </source>
</reference>
<dbReference type="FunFam" id="3.30.420.40:FF:000176">
    <property type="entry name" value="Chromatin remodeling complex subunit (Arp5)"/>
    <property type="match status" value="1"/>
</dbReference>
<protein>
    <submittedName>
        <fullName evidence="6">Nuclear actin-protein involved in chromatin remodeling</fullName>
    </submittedName>
</protein>
<dbReference type="EMBL" id="VIFY01000068">
    <property type="protein sequence ID" value="TQB72175.1"/>
    <property type="molecule type" value="Genomic_DNA"/>
</dbReference>
<dbReference type="FunFam" id="3.30.420.40:FF:000139">
    <property type="entry name" value="Chromatin remodeling complex subunit (Arp5)"/>
    <property type="match status" value="1"/>
</dbReference>
<evidence type="ECO:0000256" key="4">
    <source>
        <dbReference type="RuleBase" id="RU000487"/>
    </source>
</evidence>
<dbReference type="InterPro" id="IPR043129">
    <property type="entry name" value="ATPase_NBD"/>
</dbReference>
<feature type="region of interest" description="Disordered" evidence="5">
    <location>
        <begin position="439"/>
        <end position="466"/>
    </location>
</feature>
<dbReference type="Pfam" id="PF00022">
    <property type="entry name" value="Actin"/>
    <property type="match status" value="2"/>
</dbReference>
<comment type="subcellular location">
    <subcellularLocation>
        <location evidence="1">Nucleus</location>
    </subcellularLocation>
</comment>
<dbReference type="AlphaFoldDB" id="A0A507QXB6"/>
<dbReference type="FunFam" id="3.90.640.10:FF:000025">
    <property type="entry name" value="Chromatin remodeling complex subunit (Arp5)"/>
    <property type="match status" value="1"/>
</dbReference>
<dbReference type="FunFam" id="3.30.420.40:FF:000058">
    <property type="entry name" value="Putative actin-related protein 5"/>
    <property type="match status" value="1"/>
</dbReference>
<organism evidence="6 7">
    <name type="scientific">Monascus purpureus</name>
    <name type="common">Red mold</name>
    <name type="synonym">Monascus anka</name>
    <dbReference type="NCBI Taxonomy" id="5098"/>
    <lineage>
        <taxon>Eukaryota</taxon>
        <taxon>Fungi</taxon>
        <taxon>Dikarya</taxon>
        <taxon>Ascomycota</taxon>
        <taxon>Pezizomycotina</taxon>
        <taxon>Eurotiomycetes</taxon>
        <taxon>Eurotiomycetidae</taxon>
        <taxon>Eurotiales</taxon>
        <taxon>Aspergillaceae</taxon>
        <taxon>Monascus</taxon>
    </lineage>
</organism>
<dbReference type="SUPFAM" id="SSF53067">
    <property type="entry name" value="Actin-like ATPase domain"/>
    <property type="match status" value="2"/>
</dbReference>
<evidence type="ECO:0000256" key="5">
    <source>
        <dbReference type="SAM" id="MobiDB-lite"/>
    </source>
</evidence>
<evidence type="ECO:0000313" key="6">
    <source>
        <dbReference type="EMBL" id="TQB72175.1"/>
    </source>
</evidence>
<dbReference type="Proteomes" id="UP000319663">
    <property type="component" value="Unassembled WGS sequence"/>
</dbReference>
<dbReference type="Gene3D" id="3.30.420.40">
    <property type="match status" value="2"/>
</dbReference>
<dbReference type="CDD" id="cd10211">
    <property type="entry name" value="ASKHA_NBD_Arp5"/>
    <property type="match status" value="1"/>
</dbReference>
<evidence type="ECO:0000256" key="1">
    <source>
        <dbReference type="ARBA" id="ARBA00004123"/>
    </source>
</evidence>
<feature type="compositionally biased region" description="Basic and acidic residues" evidence="5">
    <location>
        <begin position="442"/>
        <end position="466"/>
    </location>
</feature>
<keyword evidence="3" id="KW-0539">Nucleus</keyword>
<name>A0A507QXB6_MONPU</name>
<accession>A0A507QXB6</accession>
<dbReference type="InterPro" id="IPR004000">
    <property type="entry name" value="Actin"/>
</dbReference>
<dbReference type="PANTHER" id="PTHR11937">
    <property type="entry name" value="ACTIN"/>
    <property type="match status" value="1"/>
</dbReference>
<evidence type="ECO:0000313" key="7">
    <source>
        <dbReference type="Proteomes" id="UP000319663"/>
    </source>
</evidence>
<evidence type="ECO:0000256" key="3">
    <source>
        <dbReference type="ARBA" id="ARBA00023242"/>
    </source>
</evidence>
<sequence length="769" mass="88683">MTITSEQTIIPGRFLINTNEKRAAKPPPKVFNVQDRTFKGYQPPQPDGYERSKSNPAASAIVIDNGSHLVRAGWSFDKSPRFIFPPVMSRYRDRKLNKACQFVGYDSYIDATTRGQLRYAFDPGTSVVGNWDVMEGVLDYLFLKLGVDGANGGVGRPIVMTEPIANPNYPRRMMNEILFECYSAPSVAYGIDSLFSYRYNRGTDGLIISSSHTSTHVIPVLNSKALLSNCSRLNWGGMQTAEYLLKLMRLKYPTFPARMNESQMEGLLHQHCYVSTDYDRELSGYLDWTGLEERDVVIQYPYTEHVVPEKTEEELARIAERKKESGRRLQEQAAKMRLDRLMKKEQELEYYKDLQQGLASESKKEVRRILEAEDLKDEAHLERKIRDLERSIKRSRNRDVGVEEPEEPEEEMTFPLLDVPDEELDEAGLKEKRHQRLMKSNVEARQRAKAEKERERLRREEEERLDREKRENDLESWIAERRVARQSLIQKIKERERMKADLGNRKSLASQMRMKTLANLAADGPKKRRRGGDDDTFGMNDEDWGVYRTVATGDQSDEEEEEDYSAMLNSVEEQLLKYDPEFTENHTLAAQSDWTKSLVHAFLRGSWPFDPESQREAHQLHLNVERIRVPEVVFQPSIAGIDQAGLVEIAADIVNQRFSNPNDRTRLLRDVFFTGGNTLFQNFDERFRNDFQSLLPMDATLSVRRASDPILDAWKGAAQWSSGSDLAKSSVSREEYLEKGSEYIKEHDLGNATSCYMAKSRNKGVQEWE</sequence>
<gene>
    <name evidence="6" type="primary">ARP5</name>
    <name evidence="6" type="ORF">MPDQ_006973</name>
</gene>
<dbReference type="STRING" id="5098.A0A507QXB6"/>
<keyword evidence="7" id="KW-1185">Reference proteome</keyword>
<dbReference type="SMART" id="SM00268">
    <property type="entry name" value="ACTIN"/>
    <property type="match status" value="1"/>
</dbReference>
<proteinExistence type="inferred from homology"/>
<evidence type="ECO:0000256" key="2">
    <source>
        <dbReference type="ARBA" id="ARBA00006752"/>
    </source>
</evidence>
<feature type="region of interest" description="Disordered" evidence="5">
    <location>
        <begin position="34"/>
        <end position="55"/>
    </location>
</feature>
<dbReference type="FunFam" id="3.30.420.40:FF:000048">
    <property type="entry name" value="ARP5 actin-related protein 5 homolog"/>
    <property type="match status" value="1"/>
</dbReference>
<comment type="caution">
    <text evidence="6">The sequence shown here is derived from an EMBL/GenBank/DDBJ whole genome shotgun (WGS) entry which is preliminary data.</text>
</comment>
<comment type="similarity">
    <text evidence="2 4">Belongs to the actin family.</text>
</comment>